<dbReference type="AlphaFoldDB" id="A0AAD8DKM0"/>
<evidence type="ECO:0000256" key="8">
    <source>
        <dbReference type="PROSITE-ProRule" id="PRU00125"/>
    </source>
</evidence>
<dbReference type="InterPro" id="IPR001781">
    <property type="entry name" value="Znf_LIM"/>
</dbReference>
<feature type="region of interest" description="Disordered" evidence="10">
    <location>
        <begin position="105"/>
        <end position="127"/>
    </location>
</feature>
<dbReference type="EMBL" id="JARGEI010000029">
    <property type="protein sequence ID" value="KAJ8705901.1"/>
    <property type="molecule type" value="Genomic_DNA"/>
</dbReference>
<dbReference type="PANTHER" id="PTHR24379">
    <property type="entry name" value="KRAB AND ZINC FINGER DOMAIN-CONTAINING"/>
    <property type="match status" value="1"/>
</dbReference>
<dbReference type="GO" id="GO:0008270">
    <property type="term" value="F:zinc ion binding"/>
    <property type="evidence" value="ECO:0007669"/>
    <property type="project" value="UniProtKB-KW"/>
</dbReference>
<accession>A0AAD8DKM0</accession>
<feature type="domain" description="C2H2-type" evidence="12">
    <location>
        <begin position="854"/>
        <end position="881"/>
    </location>
</feature>
<dbReference type="PROSITE" id="PS50157">
    <property type="entry name" value="ZINC_FINGER_C2H2_2"/>
    <property type="match status" value="11"/>
</dbReference>
<feature type="domain" description="C2H2-type" evidence="12">
    <location>
        <begin position="400"/>
        <end position="427"/>
    </location>
</feature>
<evidence type="ECO:0000256" key="6">
    <source>
        <dbReference type="ARBA" id="ARBA00023125"/>
    </source>
</evidence>
<dbReference type="Pfam" id="PF00096">
    <property type="entry name" value="zf-C2H2"/>
    <property type="match status" value="3"/>
</dbReference>
<reference evidence="14" key="1">
    <citation type="submission" date="2023-03" db="EMBL/GenBank/DDBJ databases">
        <title>Chromosome-level genomes of two armyworms, Mythimna separata and Mythimna loreyi, provide insights into the biosynthesis and reception of sex pheromones.</title>
        <authorList>
            <person name="Zhao H."/>
        </authorList>
    </citation>
    <scope>NUCLEOTIDE SEQUENCE</scope>
    <source>
        <strain evidence="14">BeijingLab</strain>
        <tissue evidence="14">Pupa</tissue>
    </source>
</reference>
<gene>
    <name evidence="14" type="ORF">PYW07_010678</name>
</gene>
<dbReference type="SUPFAM" id="SSF57716">
    <property type="entry name" value="Glucocorticoid receptor-like (DNA-binding domain)"/>
    <property type="match status" value="1"/>
</dbReference>
<dbReference type="SMART" id="SM00692">
    <property type="entry name" value="DM3"/>
    <property type="match status" value="1"/>
</dbReference>
<dbReference type="FunFam" id="3.30.160.60:FF:000176">
    <property type="entry name" value="zinc finger protein 70"/>
    <property type="match status" value="1"/>
</dbReference>
<feature type="domain" description="C2H2-type" evidence="12">
    <location>
        <begin position="617"/>
        <end position="641"/>
    </location>
</feature>
<keyword evidence="4 8" id="KW-0862">Zinc</keyword>
<evidence type="ECO:0000259" key="11">
    <source>
        <dbReference type="PROSITE" id="PS50023"/>
    </source>
</evidence>
<dbReference type="InterPro" id="IPR018194">
    <property type="entry name" value="Ni-dep_hyd_lsu_Ni_BS"/>
</dbReference>
<feature type="domain" description="THAP-type" evidence="13">
    <location>
        <begin position="1"/>
        <end position="84"/>
    </location>
</feature>
<dbReference type="PANTHER" id="PTHR24379:SF121">
    <property type="entry name" value="C2H2-TYPE DOMAIN-CONTAINING PROTEIN"/>
    <property type="match status" value="1"/>
</dbReference>
<evidence type="ECO:0000259" key="12">
    <source>
        <dbReference type="PROSITE" id="PS50157"/>
    </source>
</evidence>
<protein>
    <submittedName>
        <fullName evidence="14">Uncharacterized protein</fullName>
    </submittedName>
</protein>
<dbReference type="PROSITE" id="PS00028">
    <property type="entry name" value="ZINC_FINGER_C2H2_1"/>
    <property type="match status" value="10"/>
</dbReference>
<feature type="compositionally biased region" description="Polar residues" evidence="10">
    <location>
        <begin position="107"/>
        <end position="127"/>
    </location>
</feature>
<dbReference type="InterPro" id="IPR006612">
    <property type="entry name" value="THAP_Znf"/>
</dbReference>
<dbReference type="GO" id="GO:0005634">
    <property type="term" value="C:nucleus"/>
    <property type="evidence" value="ECO:0007669"/>
    <property type="project" value="InterPro"/>
</dbReference>
<sequence>MSNKQCCVPGCLNSLDTNANLHKFPNPDKDKELFNKWVYSIGGDILQLGNDHIFKYRRVCQVHFEEKYHCRNNRLSKGSVPTRNMPGLSALKFHSDSGVLRPLQIPEASTSKEPVTSPSDSVDMQAHTQRAVEEKQIKENLDPITSPRCATVSRHYVPIHATVAVENVQSNQNRDPITSPRCATVSRHYVPKHATVAVEDVQSNQNRGFEKMESFKLKLNNVLHSSKFCGICLENDEGMSTVDEDLEIIINERTFTKPLQGLIDVMFKEAINLASSNVCNSCLEKLIQSYIFIENAKETLRILDNYVNDLFSKSDDIFNHLPESNVEVTNVVIVLENNIHGSVEVKDESNIKVEKNNEITEEENKLPFIRKKFKCVKCQSMLPTHRALKIHKMKCKKPIFRCRICFKLFRNKLNFKAHSETHLKVKCKFCHEIVLKKELLEHFKTNHGDTLIKCLKCEVCYSLETYQSHAKVCQQIEENKQQCLMCLKTFTKNDFKSHICKHSCPECTDVPCMHYKYLKSYREQILNNADKIKCVDCDYVCKRKEVLLGHVNRDHLHHHPYTCDKCGKQFHSKAVLRAHILRFHENCFVCQFCDSEFSNINNYESHVESCEDIKREFACENCPASFDCTDKLTNHVKRRHSTDIFPCGLCNKKFLKDSKRKEHMVKVHSGLEIKNRVKNMECVVCQEPFDNKGDLVQHMKSHGPNITYPCRICNTEYQTLRQFRAHNRKHNGPFATCHVCGKEMREILLKKHLTTHSDSIETCETCGRSFQNITLLKYHQKVHLESVPCPKCKKMINPARLRRHWRGHLMEENPEKGMKKQQPNLKCELCEYKTWNNTLLECHMNRHHLKIKPYVCHICSKDFIGKHLLKKHIETHDMKSVVCMVCLKSFANSTCLKMHLRLHTGEKPFTCEICGDRFRSSSIMNVHKLKKHSDKSNICPLCSNKFHTIRDLRRHLIKVHWKEKNKRFDPRELKGLDEKHYHLFHDGRRVKVAEEDVDFYMPC</sequence>
<dbReference type="SUPFAM" id="SSF57667">
    <property type="entry name" value="beta-beta-alpha zinc fingers"/>
    <property type="match status" value="7"/>
</dbReference>
<dbReference type="SMART" id="SM00868">
    <property type="entry name" value="zf-AD"/>
    <property type="match status" value="2"/>
</dbReference>
<dbReference type="InterPro" id="IPR012934">
    <property type="entry name" value="Znf_AD"/>
</dbReference>
<keyword evidence="1 8" id="KW-0479">Metal-binding</keyword>
<evidence type="ECO:0000256" key="4">
    <source>
        <dbReference type="ARBA" id="ARBA00022833"/>
    </source>
</evidence>
<evidence type="ECO:0000256" key="1">
    <source>
        <dbReference type="ARBA" id="ARBA00022723"/>
    </source>
</evidence>
<dbReference type="PROSITE" id="PS00478">
    <property type="entry name" value="LIM_DOMAIN_1"/>
    <property type="match status" value="1"/>
</dbReference>
<keyword evidence="2" id="KW-0677">Repeat</keyword>
<evidence type="ECO:0000313" key="15">
    <source>
        <dbReference type="Proteomes" id="UP001231518"/>
    </source>
</evidence>
<keyword evidence="15" id="KW-1185">Reference proteome</keyword>
<feature type="domain" description="C2H2-type" evidence="12">
    <location>
        <begin position="937"/>
        <end position="965"/>
    </location>
</feature>
<feature type="domain" description="C2H2-type" evidence="12">
    <location>
        <begin position="708"/>
        <end position="735"/>
    </location>
</feature>
<keyword evidence="3 7" id="KW-0863">Zinc-finger</keyword>
<feature type="domain" description="C2H2-type" evidence="12">
    <location>
        <begin position="909"/>
        <end position="937"/>
    </location>
</feature>
<dbReference type="Proteomes" id="UP001231518">
    <property type="component" value="Chromosome 26"/>
</dbReference>
<keyword evidence="5 8" id="KW-0440">LIM domain</keyword>
<feature type="domain" description="C2H2-type" evidence="12">
    <location>
        <begin position="761"/>
        <end position="788"/>
    </location>
</feature>
<dbReference type="CDD" id="cd08368">
    <property type="entry name" value="LIM"/>
    <property type="match status" value="1"/>
</dbReference>
<feature type="domain" description="LIM zinc-binding" evidence="11">
    <location>
        <begin position="561"/>
        <end position="629"/>
    </location>
</feature>
<dbReference type="SMART" id="SM00355">
    <property type="entry name" value="ZnF_C2H2"/>
    <property type="match status" value="19"/>
</dbReference>
<dbReference type="PROSITE" id="PS50950">
    <property type="entry name" value="ZF_THAP"/>
    <property type="match status" value="1"/>
</dbReference>
<evidence type="ECO:0000313" key="14">
    <source>
        <dbReference type="EMBL" id="KAJ8705901.1"/>
    </source>
</evidence>
<evidence type="ECO:0000256" key="10">
    <source>
        <dbReference type="SAM" id="MobiDB-lite"/>
    </source>
</evidence>
<dbReference type="SMART" id="SM00980">
    <property type="entry name" value="THAP"/>
    <property type="match status" value="1"/>
</dbReference>
<evidence type="ECO:0000256" key="7">
    <source>
        <dbReference type="PROSITE-ProRule" id="PRU00042"/>
    </source>
</evidence>
<evidence type="ECO:0000256" key="2">
    <source>
        <dbReference type="ARBA" id="ARBA00022737"/>
    </source>
</evidence>
<keyword evidence="6 9" id="KW-0238">DNA-binding</keyword>
<proteinExistence type="predicted"/>
<feature type="domain" description="C2H2-type" evidence="12">
    <location>
        <begin position="881"/>
        <end position="908"/>
    </location>
</feature>
<dbReference type="GO" id="GO:0008901">
    <property type="term" value="F:ferredoxin hydrogenase activity"/>
    <property type="evidence" value="ECO:0007669"/>
    <property type="project" value="InterPro"/>
</dbReference>
<feature type="domain" description="C2H2-type" evidence="12">
    <location>
        <begin position="561"/>
        <end position="584"/>
    </location>
</feature>
<feature type="domain" description="C2H2-type" evidence="12">
    <location>
        <begin position="680"/>
        <end position="702"/>
    </location>
</feature>
<dbReference type="SMART" id="SM00132">
    <property type="entry name" value="LIM"/>
    <property type="match status" value="1"/>
</dbReference>
<feature type="domain" description="C2H2-type" evidence="12">
    <location>
        <begin position="645"/>
        <end position="673"/>
    </location>
</feature>
<dbReference type="PROSITE" id="PS00507">
    <property type="entry name" value="NI_HGENASE_L_1"/>
    <property type="match status" value="1"/>
</dbReference>
<name>A0AAD8DKM0_MYTSE</name>
<dbReference type="GO" id="GO:0016151">
    <property type="term" value="F:nickel cation binding"/>
    <property type="evidence" value="ECO:0007669"/>
    <property type="project" value="InterPro"/>
</dbReference>
<comment type="caution">
    <text evidence="14">The sequence shown here is derived from an EMBL/GenBank/DDBJ whole genome shotgun (WGS) entry which is preliminary data.</text>
</comment>
<evidence type="ECO:0000259" key="13">
    <source>
        <dbReference type="PROSITE" id="PS50950"/>
    </source>
</evidence>
<dbReference type="PROSITE" id="PS50023">
    <property type="entry name" value="LIM_DOMAIN_2"/>
    <property type="match status" value="1"/>
</dbReference>
<dbReference type="InterPro" id="IPR013087">
    <property type="entry name" value="Znf_C2H2_type"/>
</dbReference>
<dbReference type="InterPro" id="IPR036236">
    <property type="entry name" value="Znf_C2H2_sf"/>
</dbReference>
<evidence type="ECO:0000256" key="5">
    <source>
        <dbReference type="ARBA" id="ARBA00023038"/>
    </source>
</evidence>
<evidence type="ECO:0000256" key="3">
    <source>
        <dbReference type="ARBA" id="ARBA00022771"/>
    </source>
</evidence>
<dbReference type="GO" id="GO:0003677">
    <property type="term" value="F:DNA binding"/>
    <property type="evidence" value="ECO:0007669"/>
    <property type="project" value="UniProtKB-UniRule"/>
</dbReference>
<evidence type="ECO:0000256" key="9">
    <source>
        <dbReference type="PROSITE-ProRule" id="PRU00309"/>
    </source>
</evidence>
<organism evidence="14 15">
    <name type="scientific">Mythimna separata</name>
    <name type="common">Oriental armyworm</name>
    <name type="synonym">Pseudaletia separata</name>
    <dbReference type="NCBI Taxonomy" id="271217"/>
    <lineage>
        <taxon>Eukaryota</taxon>
        <taxon>Metazoa</taxon>
        <taxon>Ecdysozoa</taxon>
        <taxon>Arthropoda</taxon>
        <taxon>Hexapoda</taxon>
        <taxon>Insecta</taxon>
        <taxon>Pterygota</taxon>
        <taxon>Neoptera</taxon>
        <taxon>Endopterygota</taxon>
        <taxon>Lepidoptera</taxon>
        <taxon>Glossata</taxon>
        <taxon>Ditrysia</taxon>
        <taxon>Noctuoidea</taxon>
        <taxon>Noctuidae</taxon>
        <taxon>Noctuinae</taxon>
        <taxon>Hadenini</taxon>
        <taxon>Mythimna</taxon>
    </lineage>
</organism>
<dbReference type="Gene3D" id="3.30.160.60">
    <property type="entry name" value="Classic Zinc Finger"/>
    <property type="match status" value="8"/>
</dbReference>